<name>A0A5J6Z372_9CORY</name>
<feature type="transmembrane region" description="Helical" evidence="1">
    <location>
        <begin position="85"/>
        <end position="106"/>
    </location>
</feature>
<evidence type="ECO:0000313" key="3">
    <source>
        <dbReference type="Proteomes" id="UP000326711"/>
    </source>
</evidence>
<keyword evidence="1" id="KW-0812">Transmembrane</keyword>
<keyword evidence="3" id="KW-1185">Reference proteome</keyword>
<keyword evidence="1" id="KW-1133">Transmembrane helix</keyword>
<feature type="transmembrane region" description="Helical" evidence="1">
    <location>
        <begin position="43"/>
        <end position="65"/>
    </location>
</feature>
<dbReference type="Proteomes" id="UP000326711">
    <property type="component" value="Chromosome"/>
</dbReference>
<accession>A0A5J6Z372</accession>
<evidence type="ECO:0000313" key="2">
    <source>
        <dbReference type="EMBL" id="QFQ01466.1"/>
    </source>
</evidence>
<gene>
    <name evidence="2" type="ORF">CUROG_00300</name>
</gene>
<feature type="transmembrane region" description="Helical" evidence="1">
    <location>
        <begin position="144"/>
        <end position="166"/>
    </location>
</feature>
<feature type="transmembrane region" description="Helical" evidence="1">
    <location>
        <begin position="113"/>
        <end position="132"/>
    </location>
</feature>
<proteinExistence type="predicted"/>
<evidence type="ECO:0000256" key="1">
    <source>
        <dbReference type="SAM" id="Phobius"/>
    </source>
</evidence>
<feature type="transmembrane region" description="Helical" evidence="1">
    <location>
        <begin position="12"/>
        <end position="31"/>
    </location>
</feature>
<organism evidence="2 3">
    <name type="scientific">Corynebacterium urogenitale</name>
    <dbReference type="NCBI Taxonomy" id="2487892"/>
    <lineage>
        <taxon>Bacteria</taxon>
        <taxon>Bacillati</taxon>
        <taxon>Actinomycetota</taxon>
        <taxon>Actinomycetes</taxon>
        <taxon>Mycobacteriales</taxon>
        <taxon>Corynebacteriaceae</taxon>
        <taxon>Corynebacterium</taxon>
    </lineage>
</organism>
<protein>
    <submittedName>
        <fullName evidence="2">Uncharacterized protein</fullName>
    </submittedName>
</protein>
<sequence length="174" mass="18292">MHTEGFNLESFISGTILLVIVPTAACIYLLKKGLPGADSPSKTLLKGGALAFLVGFLAAAVWLAWSPTSGLSDFLQHGAPTKFSQWQIIACGLTVVIGSTLVSLFFSKSFKDVLTISLITGAGFGMAFSAGVSFGTTSQEGAGIFFSFIGISLLCAFLNSMSFVLFKVFERIAP</sequence>
<reference evidence="3" key="1">
    <citation type="submission" date="2019-10" db="EMBL/GenBank/DDBJ databases">
        <title>Complete genome sequence of Corynebacterium urogenitalis DSM 108747, isolated from the genital tract of a cow.</title>
        <authorList>
            <person name="Ruckert C."/>
            <person name="Ballas P."/>
            <person name="Wagener K."/>
            <person name="Drillich M."/>
            <person name="Kaempfer P."/>
            <person name="Busse H.-J."/>
            <person name="Ehling-Schulz M."/>
        </authorList>
    </citation>
    <scope>NUCLEOTIDE SEQUENCE [LARGE SCALE GENOMIC DNA]</scope>
    <source>
        <strain evidence="3">LMM 1652</strain>
    </source>
</reference>
<dbReference type="EMBL" id="CP045032">
    <property type="protein sequence ID" value="QFQ01466.1"/>
    <property type="molecule type" value="Genomic_DNA"/>
</dbReference>
<keyword evidence="1" id="KW-0472">Membrane</keyword>
<dbReference type="KEGG" id="cuo:CUROG_00300"/>
<dbReference type="AlphaFoldDB" id="A0A5J6Z372"/>